<feature type="transmembrane region" description="Helical" evidence="9">
    <location>
        <begin position="298"/>
        <end position="322"/>
    </location>
</feature>
<reference evidence="11" key="2">
    <citation type="submission" date="2011-02" db="EMBL/GenBank/DDBJ databases">
        <authorList>
            <person name="MacLean D."/>
        </authorList>
    </citation>
    <scope>NUCLEOTIDE SEQUENCE</scope>
</reference>
<sequence length="540" mass="59368">MSLNDAEPAINTTAIPVEDFVNSKWASAELLVCAIIQLALVTIAYRIDRQKTAPIVSTSSWAIGLGILCGGILSFVSKSRALSAGLSPEVLFYGLLPPIILEAGFNTQGRGFFMNFASILILTVIGTLIATFVTGRRSVLFGALISAIDPVATLVVFKKSHAPSLLFNLVFGESVLNDAVAIVLFSIFQDFVAQGNTEVTIGTKFKLIMRLIIIFVGSIALAAVICYGSAYLLKHSNVALRHHPTYEICIVLLSCYACYLAADVCKWSGLLAVFFSGVFIRHYHMYNISEASSFAFKHLLSTMAFLSENFIYFYLGVSLIAYHDLFVWDWKFVVASITACVASRAFNTFPLCTIANLCWRREEGRRIPIRYMVVIWFSGSRGAIAFALSLNAHGRKGHQDHIAVIQSTTLATVLFTTVIFGAATGPLLKVLGLGQEDETPAHALSLAESGTSNSCELDPIWQQPLDDGITPQVNEASEGEKTLLRGRSVRNLWVDLDEAYLKPVFGGKLRKHYQKRETQQPFRLDDPVHVHSNKTTYMAI</sequence>
<evidence type="ECO:0000256" key="3">
    <source>
        <dbReference type="ARBA" id="ARBA00022692"/>
    </source>
</evidence>
<dbReference type="GO" id="GO:0005886">
    <property type="term" value="C:plasma membrane"/>
    <property type="evidence" value="ECO:0007669"/>
    <property type="project" value="TreeGrafter"/>
</dbReference>
<dbReference type="GO" id="GO:0051453">
    <property type="term" value="P:regulation of intracellular pH"/>
    <property type="evidence" value="ECO:0007669"/>
    <property type="project" value="TreeGrafter"/>
</dbReference>
<dbReference type="EMBL" id="FR824202">
    <property type="protein sequence ID" value="CCA22517.1"/>
    <property type="molecule type" value="Genomic_DNA"/>
</dbReference>
<dbReference type="InterPro" id="IPR004709">
    <property type="entry name" value="NaH_exchanger"/>
</dbReference>
<evidence type="ECO:0000256" key="5">
    <source>
        <dbReference type="ARBA" id="ARBA00023053"/>
    </source>
</evidence>
<feature type="transmembrane region" description="Helical" evidence="9">
    <location>
        <begin position="208"/>
        <end position="233"/>
    </location>
</feature>
<feature type="transmembrane region" description="Helical" evidence="9">
    <location>
        <begin position="139"/>
        <end position="157"/>
    </location>
</feature>
<accession>F0WMI5</accession>
<dbReference type="GO" id="GO:0098719">
    <property type="term" value="P:sodium ion import across plasma membrane"/>
    <property type="evidence" value="ECO:0007669"/>
    <property type="project" value="TreeGrafter"/>
</dbReference>
<dbReference type="InterPro" id="IPR018422">
    <property type="entry name" value="Cation/H_exchanger_CPA1"/>
</dbReference>
<evidence type="ECO:0000259" key="10">
    <source>
        <dbReference type="Pfam" id="PF00999"/>
    </source>
</evidence>
<protein>
    <submittedName>
        <fullName evidence="11">Monovalent Cation:Proton Antiporter1 (CPA1) Family putative</fullName>
    </submittedName>
</protein>
<dbReference type="PANTHER" id="PTHR10110">
    <property type="entry name" value="SODIUM/HYDROGEN EXCHANGER"/>
    <property type="match status" value="1"/>
</dbReference>
<evidence type="ECO:0000256" key="8">
    <source>
        <dbReference type="ARBA" id="ARBA00023201"/>
    </source>
</evidence>
<gene>
    <name evidence="11" type="primary">AlNc14C157G7675</name>
    <name evidence="11" type="ORF">ALNC14_086600</name>
</gene>
<dbReference type="HOGENOM" id="CLU_005912_11_3_1"/>
<dbReference type="Pfam" id="PF00999">
    <property type="entry name" value="Na_H_Exchanger"/>
    <property type="match status" value="1"/>
</dbReference>
<reference evidence="11" key="1">
    <citation type="journal article" date="2011" name="PLoS Biol.">
        <title>Gene gain and loss during evolution of obligate parasitism in the white rust pathogen of Arabidopsis thaliana.</title>
        <authorList>
            <person name="Kemen E."/>
            <person name="Gardiner A."/>
            <person name="Schultz-Larsen T."/>
            <person name="Kemen A.C."/>
            <person name="Balmuth A.L."/>
            <person name="Robert-Seilaniantz A."/>
            <person name="Bailey K."/>
            <person name="Holub E."/>
            <person name="Studholme D.J."/>
            <person name="Maclean D."/>
            <person name="Jones J.D."/>
        </authorList>
    </citation>
    <scope>NUCLEOTIDE SEQUENCE</scope>
</reference>
<feature type="transmembrane region" description="Helical" evidence="9">
    <location>
        <begin position="402"/>
        <end position="423"/>
    </location>
</feature>
<keyword evidence="7 9" id="KW-0472">Membrane</keyword>
<feature type="transmembrane region" description="Helical" evidence="9">
    <location>
        <begin position="268"/>
        <end position="286"/>
    </location>
</feature>
<evidence type="ECO:0000313" key="11">
    <source>
        <dbReference type="EMBL" id="CCA22517.1"/>
    </source>
</evidence>
<feature type="transmembrane region" description="Helical" evidence="9">
    <location>
        <begin position="113"/>
        <end position="133"/>
    </location>
</feature>
<dbReference type="InterPro" id="IPR006153">
    <property type="entry name" value="Cation/H_exchanger_TM"/>
</dbReference>
<name>F0WMI5_9STRA</name>
<keyword evidence="8" id="KW-0739">Sodium transport</keyword>
<dbReference type="GO" id="GO:0015386">
    <property type="term" value="F:potassium:proton antiporter activity"/>
    <property type="evidence" value="ECO:0007669"/>
    <property type="project" value="TreeGrafter"/>
</dbReference>
<keyword evidence="2" id="KW-0813">Transport</keyword>
<feature type="transmembrane region" description="Helical" evidence="9">
    <location>
        <begin position="25"/>
        <end position="47"/>
    </location>
</feature>
<feature type="transmembrane region" description="Helical" evidence="9">
    <location>
        <begin position="59"/>
        <end position="76"/>
    </location>
</feature>
<feature type="transmembrane region" description="Helical" evidence="9">
    <location>
        <begin position="169"/>
        <end position="188"/>
    </location>
</feature>
<keyword evidence="6" id="KW-0406">Ion transport</keyword>
<dbReference type="Gene3D" id="6.10.140.1330">
    <property type="match status" value="1"/>
</dbReference>
<evidence type="ECO:0000256" key="2">
    <source>
        <dbReference type="ARBA" id="ARBA00022448"/>
    </source>
</evidence>
<feature type="transmembrane region" description="Helical" evidence="9">
    <location>
        <begin position="334"/>
        <end position="359"/>
    </location>
</feature>
<dbReference type="PRINTS" id="PR01084">
    <property type="entry name" value="NAHEXCHNGR"/>
</dbReference>
<keyword evidence="4 9" id="KW-1133">Transmembrane helix</keyword>
<evidence type="ECO:0000256" key="4">
    <source>
        <dbReference type="ARBA" id="ARBA00022989"/>
    </source>
</evidence>
<organism evidence="11">
    <name type="scientific">Albugo laibachii Nc14</name>
    <dbReference type="NCBI Taxonomy" id="890382"/>
    <lineage>
        <taxon>Eukaryota</taxon>
        <taxon>Sar</taxon>
        <taxon>Stramenopiles</taxon>
        <taxon>Oomycota</taxon>
        <taxon>Peronosporomycetes</taxon>
        <taxon>Albuginales</taxon>
        <taxon>Albuginaceae</taxon>
        <taxon>Albugo</taxon>
    </lineage>
</organism>
<proteinExistence type="predicted"/>
<feature type="transmembrane region" description="Helical" evidence="9">
    <location>
        <begin position="371"/>
        <end position="390"/>
    </location>
</feature>
<dbReference type="PANTHER" id="PTHR10110:SF187">
    <property type="entry name" value="SODIUM_HYDROGEN EXCHANGER"/>
    <property type="match status" value="1"/>
</dbReference>
<keyword evidence="5" id="KW-0915">Sodium</keyword>
<keyword evidence="3 9" id="KW-0812">Transmembrane</keyword>
<evidence type="ECO:0000256" key="7">
    <source>
        <dbReference type="ARBA" id="ARBA00023136"/>
    </source>
</evidence>
<feature type="domain" description="Cation/H+ exchanger transmembrane" evidence="10">
    <location>
        <begin position="56"/>
        <end position="429"/>
    </location>
</feature>
<dbReference type="GO" id="GO:0015385">
    <property type="term" value="F:sodium:proton antiporter activity"/>
    <property type="evidence" value="ECO:0007669"/>
    <property type="project" value="InterPro"/>
</dbReference>
<dbReference type="AlphaFoldDB" id="F0WMI5"/>
<evidence type="ECO:0000256" key="9">
    <source>
        <dbReference type="SAM" id="Phobius"/>
    </source>
</evidence>
<comment type="subcellular location">
    <subcellularLocation>
        <location evidence="1">Membrane</location>
        <topology evidence="1">Multi-pass membrane protein</topology>
    </subcellularLocation>
</comment>
<evidence type="ECO:0000256" key="6">
    <source>
        <dbReference type="ARBA" id="ARBA00023065"/>
    </source>
</evidence>
<evidence type="ECO:0000256" key="1">
    <source>
        <dbReference type="ARBA" id="ARBA00004141"/>
    </source>
</evidence>